<keyword evidence="8" id="KW-0735">Signal-anchor</keyword>
<evidence type="ECO:0000256" key="1">
    <source>
        <dbReference type="ARBA" id="ARBA00004323"/>
    </source>
</evidence>
<dbReference type="Proteomes" id="UP000521017">
    <property type="component" value="Unassembled WGS sequence"/>
</dbReference>
<dbReference type="GO" id="GO:0050650">
    <property type="term" value="P:chondroitin sulfate proteoglycan biosynthetic process"/>
    <property type="evidence" value="ECO:0007669"/>
    <property type="project" value="TreeGrafter"/>
</dbReference>
<keyword evidence="11" id="KW-0472">Membrane</keyword>
<keyword evidence="5" id="KW-0812">Transmembrane</keyword>
<keyword evidence="9" id="KW-1133">Transmembrane helix</keyword>
<dbReference type="InterPro" id="IPR043538">
    <property type="entry name" value="XYLT"/>
</dbReference>
<evidence type="ECO:0000256" key="8">
    <source>
        <dbReference type="ARBA" id="ARBA00022968"/>
    </source>
</evidence>
<dbReference type="GO" id="GO:0046872">
    <property type="term" value="F:metal ion binding"/>
    <property type="evidence" value="ECO:0007669"/>
    <property type="project" value="UniProtKB-KW"/>
</dbReference>
<reference evidence="15 16" key="1">
    <citation type="submission" date="2020-08" db="EMBL/GenBank/DDBJ databases">
        <title>Genomic Encyclopedia of Type Strains, Phase IV (KMG-V): Genome sequencing to study the core and pangenomes of soil and plant-associated prokaryotes.</title>
        <authorList>
            <person name="Whitman W."/>
        </authorList>
    </citation>
    <scope>NUCLEOTIDE SEQUENCE [LARGE SCALE GENOMIC DNA]</scope>
    <source>
        <strain evidence="15 16">M2T3</strain>
    </source>
</reference>
<keyword evidence="7" id="KW-0256">Endoplasmic reticulum</keyword>
<dbReference type="GO" id="GO:0030158">
    <property type="term" value="F:protein xylosyltransferase activity"/>
    <property type="evidence" value="ECO:0007669"/>
    <property type="project" value="InterPro"/>
</dbReference>
<evidence type="ECO:0000256" key="3">
    <source>
        <dbReference type="ARBA" id="ARBA00022676"/>
    </source>
</evidence>
<dbReference type="RefSeq" id="WP_184626275.1">
    <property type="nucleotide sequence ID" value="NZ_JACHCC010000008.1"/>
</dbReference>
<dbReference type="AlphaFoldDB" id="A0A7X0J4H4"/>
<evidence type="ECO:0000256" key="14">
    <source>
        <dbReference type="ARBA" id="ARBA00042865"/>
    </source>
</evidence>
<keyword evidence="4" id="KW-0808">Transferase</keyword>
<dbReference type="GO" id="GO:0015012">
    <property type="term" value="P:heparan sulfate proteoglycan biosynthetic process"/>
    <property type="evidence" value="ECO:0007669"/>
    <property type="project" value="TreeGrafter"/>
</dbReference>
<evidence type="ECO:0000256" key="9">
    <source>
        <dbReference type="ARBA" id="ARBA00022989"/>
    </source>
</evidence>
<keyword evidence="13" id="KW-0325">Glycoprotein</keyword>
<keyword evidence="12" id="KW-1015">Disulfide bond</keyword>
<organism evidence="15 16">
    <name type="scientific">Pedobacter cryoconitis</name>
    <dbReference type="NCBI Taxonomy" id="188932"/>
    <lineage>
        <taxon>Bacteria</taxon>
        <taxon>Pseudomonadati</taxon>
        <taxon>Bacteroidota</taxon>
        <taxon>Sphingobacteriia</taxon>
        <taxon>Sphingobacteriales</taxon>
        <taxon>Sphingobacteriaceae</taxon>
        <taxon>Pedobacter</taxon>
    </lineage>
</organism>
<evidence type="ECO:0000256" key="12">
    <source>
        <dbReference type="ARBA" id="ARBA00023157"/>
    </source>
</evidence>
<evidence type="ECO:0000256" key="6">
    <source>
        <dbReference type="ARBA" id="ARBA00022723"/>
    </source>
</evidence>
<evidence type="ECO:0000313" key="15">
    <source>
        <dbReference type="EMBL" id="MBB6500968.1"/>
    </source>
</evidence>
<dbReference type="InterPro" id="IPR003406">
    <property type="entry name" value="Glyco_trans_14"/>
</dbReference>
<evidence type="ECO:0000256" key="13">
    <source>
        <dbReference type="ARBA" id="ARBA00023180"/>
    </source>
</evidence>
<dbReference type="Pfam" id="PF02485">
    <property type="entry name" value="Branch"/>
    <property type="match status" value="1"/>
</dbReference>
<comment type="subcellular location">
    <subcellularLocation>
        <location evidence="2">Endoplasmic reticulum membrane</location>
        <topology evidence="2">Single-pass type II membrane protein</topology>
    </subcellularLocation>
    <subcellularLocation>
        <location evidence="1">Golgi apparatus membrane</location>
        <topology evidence="1">Single-pass type II membrane protein</topology>
    </subcellularLocation>
</comment>
<evidence type="ECO:0000313" key="16">
    <source>
        <dbReference type="Proteomes" id="UP000521017"/>
    </source>
</evidence>
<protein>
    <recommendedName>
        <fullName evidence="14">Peptide O-xylosyltransferase</fullName>
    </recommendedName>
</protein>
<dbReference type="GO" id="GO:0016020">
    <property type="term" value="C:membrane"/>
    <property type="evidence" value="ECO:0007669"/>
    <property type="project" value="InterPro"/>
</dbReference>
<dbReference type="PANTHER" id="PTHR46025:SF3">
    <property type="entry name" value="XYLOSYLTRANSFERASE OXT"/>
    <property type="match status" value="1"/>
</dbReference>
<name>A0A7X0J4H4_9SPHI</name>
<dbReference type="PANTHER" id="PTHR46025">
    <property type="entry name" value="XYLOSYLTRANSFERASE OXT"/>
    <property type="match status" value="1"/>
</dbReference>
<evidence type="ECO:0000256" key="11">
    <source>
        <dbReference type="ARBA" id="ARBA00023136"/>
    </source>
</evidence>
<proteinExistence type="predicted"/>
<keyword evidence="10" id="KW-0333">Golgi apparatus</keyword>
<accession>A0A7X0J4H4</accession>
<evidence type="ECO:0000256" key="4">
    <source>
        <dbReference type="ARBA" id="ARBA00022679"/>
    </source>
</evidence>
<sequence>MKHAYLIIAHHEIEVLKRLIQALDDIRNDIYIHFDQKMKDLPLLSVRYARLIISPERIDVRWADFSQIEVELLLFKQAHTTEVYQYYHLLSGTDMPLQSQEKIHSFFEQHKGKEFIGYTQGNIDLQINRKVQRYHLFPRHFIFQQTFAGLLRRMIRFLFLKVQYLLGIKRNFNISFKKGGNWVSVTQSFVTYLLANVQDIRHIYKCTYCADEIFLHTICWNSPFRQQVFDSENEGYSSQRLIRWKNNRIYDWESSDYHELLTSKYMFARKFNSKHIEIVDRILTIIRNKPYLDIQED</sequence>
<evidence type="ECO:0000256" key="2">
    <source>
        <dbReference type="ARBA" id="ARBA00004648"/>
    </source>
</evidence>
<keyword evidence="6" id="KW-0479">Metal-binding</keyword>
<keyword evidence="3" id="KW-0328">Glycosyltransferase</keyword>
<evidence type="ECO:0000256" key="5">
    <source>
        <dbReference type="ARBA" id="ARBA00022692"/>
    </source>
</evidence>
<comment type="caution">
    <text evidence="15">The sequence shown here is derived from an EMBL/GenBank/DDBJ whole genome shotgun (WGS) entry which is preliminary data.</text>
</comment>
<evidence type="ECO:0000256" key="7">
    <source>
        <dbReference type="ARBA" id="ARBA00022824"/>
    </source>
</evidence>
<dbReference type="EMBL" id="JACHCC010000008">
    <property type="protein sequence ID" value="MBB6500968.1"/>
    <property type="molecule type" value="Genomic_DNA"/>
</dbReference>
<evidence type="ECO:0000256" key="10">
    <source>
        <dbReference type="ARBA" id="ARBA00023034"/>
    </source>
</evidence>
<gene>
    <name evidence="15" type="ORF">HDF25_003131</name>
</gene>